<gene>
    <name evidence="2" type="ORF">QYM36_014627</name>
</gene>
<evidence type="ECO:0000313" key="3">
    <source>
        <dbReference type="Proteomes" id="UP001187531"/>
    </source>
</evidence>
<keyword evidence="3" id="KW-1185">Reference proteome</keyword>
<dbReference type="EMBL" id="JAVRJZ010000019">
    <property type="protein sequence ID" value="KAK2706642.1"/>
    <property type="molecule type" value="Genomic_DNA"/>
</dbReference>
<evidence type="ECO:0000313" key="2">
    <source>
        <dbReference type="EMBL" id="KAK2706642.1"/>
    </source>
</evidence>
<protein>
    <submittedName>
        <fullName evidence="2">Uncharacterized protein</fullName>
    </submittedName>
</protein>
<organism evidence="2 3">
    <name type="scientific">Artemia franciscana</name>
    <name type="common">Brine shrimp</name>
    <name type="synonym">Artemia sanfranciscana</name>
    <dbReference type="NCBI Taxonomy" id="6661"/>
    <lineage>
        <taxon>Eukaryota</taxon>
        <taxon>Metazoa</taxon>
        <taxon>Ecdysozoa</taxon>
        <taxon>Arthropoda</taxon>
        <taxon>Crustacea</taxon>
        <taxon>Branchiopoda</taxon>
        <taxon>Anostraca</taxon>
        <taxon>Artemiidae</taxon>
        <taxon>Artemia</taxon>
    </lineage>
</organism>
<name>A0AA88HKQ2_ARTSF</name>
<feature type="compositionally biased region" description="Polar residues" evidence="1">
    <location>
        <begin position="180"/>
        <end position="191"/>
    </location>
</feature>
<accession>A0AA88HKQ2</accession>
<proteinExistence type="predicted"/>
<dbReference type="Proteomes" id="UP001187531">
    <property type="component" value="Unassembled WGS sequence"/>
</dbReference>
<reference evidence="2" key="1">
    <citation type="submission" date="2023-07" db="EMBL/GenBank/DDBJ databases">
        <title>Chromosome-level genome assembly of Artemia franciscana.</title>
        <authorList>
            <person name="Jo E."/>
        </authorList>
    </citation>
    <scope>NUCLEOTIDE SEQUENCE</scope>
    <source>
        <tissue evidence="2">Whole body</tissue>
    </source>
</reference>
<sequence>MASSRWKVDLVKMLTEVQIKLRFIQLTEFVKVGDSWPTDKELDMNSEKLDILKKLKCDVGSRTIRYESLVYCIVLRFDKGKCSEDKEKEPELGRSLLSLFVRCAMKKKKDERYFEFDSDYRAIPLQKHHSEELKNGTEVKINPNKVQKTTLFDIPKWLRPGGSQKTPEESVVGESDLEQQDASLSQFSGAS</sequence>
<evidence type="ECO:0000256" key="1">
    <source>
        <dbReference type="SAM" id="MobiDB-lite"/>
    </source>
</evidence>
<feature type="region of interest" description="Disordered" evidence="1">
    <location>
        <begin position="156"/>
        <end position="191"/>
    </location>
</feature>
<comment type="caution">
    <text evidence="2">The sequence shown here is derived from an EMBL/GenBank/DDBJ whole genome shotgun (WGS) entry which is preliminary data.</text>
</comment>
<dbReference type="AlphaFoldDB" id="A0AA88HKQ2"/>